<proteinExistence type="inferred from homology"/>
<dbReference type="PANTHER" id="PTHR42928:SF3">
    <property type="entry name" value="UPF0065 PROTEIN YFLP"/>
    <property type="match status" value="1"/>
</dbReference>
<dbReference type="InterPro" id="IPR042100">
    <property type="entry name" value="Bug_dom1"/>
</dbReference>
<dbReference type="Gene3D" id="3.40.190.10">
    <property type="entry name" value="Periplasmic binding protein-like II"/>
    <property type="match status" value="1"/>
</dbReference>
<evidence type="ECO:0000313" key="3">
    <source>
        <dbReference type="Proteomes" id="UP001166585"/>
    </source>
</evidence>
<organism evidence="2 3">
    <name type="scientific">Ancylobacter radicis</name>
    <dbReference type="NCBI Taxonomy" id="2836179"/>
    <lineage>
        <taxon>Bacteria</taxon>
        <taxon>Pseudomonadati</taxon>
        <taxon>Pseudomonadota</taxon>
        <taxon>Alphaproteobacteria</taxon>
        <taxon>Hyphomicrobiales</taxon>
        <taxon>Xanthobacteraceae</taxon>
        <taxon>Ancylobacter</taxon>
    </lineage>
</organism>
<comment type="caution">
    <text evidence="2">The sequence shown here is derived from an EMBL/GenBank/DDBJ whole genome shotgun (WGS) entry which is preliminary data.</text>
</comment>
<dbReference type="RefSeq" id="WP_213755300.1">
    <property type="nucleotide sequence ID" value="NZ_JAHCQH010000015.1"/>
</dbReference>
<dbReference type="PANTHER" id="PTHR42928">
    <property type="entry name" value="TRICARBOXYLATE-BINDING PROTEIN"/>
    <property type="match status" value="1"/>
</dbReference>
<dbReference type="InterPro" id="IPR005064">
    <property type="entry name" value="BUG"/>
</dbReference>
<sequence length="343" mass="36235">MTKRYASLASDDAALHPNPGIGSSMNRRGFLAGLTGSLASLTGAAAETPALERLTLFIPSTFGDNPAGAVRALEQALMAEKLVAEVSRIHAAGDPMAGLQEFVSPSPLDGDMLMVGGPGLIGAGILGGGPIELAMRAPIARLITENLLIAVHGDSDVASVKELTIALRLEPTTIDFVGGPLGSTDHLLVAKLARFAGIDPRRVRYSERPAEESVGFAVYSGRAGCAIGSLSEMQADISLGRLRPLAISSTQRVPGVNIPTFLEMGVDLQMDRWRGLFASPDAGPEQQARLAALAARLATTTTWKSMIFQHNWTSAYQPMPAFGSFVQAEIARIRRQFAEFGLT</sequence>
<dbReference type="Gene3D" id="3.40.190.150">
    <property type="entry name" value="Bordetella uptake gene, domain 1"/>
    <property type="match status" value="1"/>
</dbReference>
<reference evidence="2" key="1">
    <citation type="submission" date="2021-05" db="EMBL/GenBank/DDBJ databases">
        <authorList>
            <person name="Sun Q."/>
            <person name="Inoue M."/>
        </authorList>
    </citation>
    <scope>NUCLEOTIDE SEQUENCE</scope>
    <source>
        <strain evidence="2">VKM B-3255</strain>
    </source>
</reference>
<evidence type="ECO:0000313" key="2">
    <source>
        <dbReference type="EMBL" id="MBS9477541.1"/>
    </source>
</evidence>
<protein>
    <recommendedName>
        <fullName evidence="4">Tripartite tricarboxylate transporter substrate binding protein</fullName>
    </recommendedName>
</protein>
<accession>A0ABS5R9I7</accession>
<comment type="similarity">
    <text evidence="1">Belongs to the UPF0065 (bug) family.</text>
</comment>
<evidence type="ECO:0008006" key="4">
    <source>
        <dbReference type="Google" id="ProtNLM"/>
    </source>
</evidence>
<keyword evidence="3" id="KW-1185">Reference proteome</keyword>
<dbReference type="Proteomes" id="UP001166585">
    <property type="component" value="Unassembled WGS sequence"/>
</dbReference>
<dbReference type="EMBL" id="JAHCQH010000015">
    <property type="protein sequence ID" value="MBS9477541.1"/>
    <property type="molecule type" value="Genomic_DNA"/>
</dbReference>
<evidence type="ECO:0000256" key="1">
    <source>
        <dbReference type="ARBA" id="ARBA00006987"/>
    </source>
</evidence>
<name>A0ABS5R9I7_9HYPH</name>
<dbReference type="Pfam" id="PF03401">
    <property type="entry name" value="TctC"/>
    <property type="match status" value="1"/>
</dbReference>
<gene>
    <name evidence="2" type="ORF">KIP89_10515</name>
</gene>